<feature type="transmembrane region" description="Helical" evidence="9">
    <location>
        <begin position="580"/>
        <end position="598"/>
    </location>
</feature>
<evidence type="ECO:0000256" key="9">
    <source>
        <dbReference type="SAM" id="Phobius"/>
    </source>
</evidence>
<dbReference type="Gene3D" id="1.10.630.10">
    <property type="entry name" value="Cytochrome P450"/>
    <property type="match status" value="1"/>
</dbReference>
<keyword evidence="3" id="KW-0349">Heme</keyword>
<keyword evidence="9" id="KW-1133">Transmembrane helix</keyword>
<feature type="transmembrane region" description="Helical" evidence="9">
    <location>
        <begin position="321"/>
        <end position="338"/>
    </location>
</feature>
<dbReference type="EMBL" id="SEOQ01000327">
    <property type="protein sequence ID" value="TFY65589.1"/>
    <property type="molecule type" value="Genomic_DNA"/>
</dbReference>
<comment type="similarity">
    <text evidence="2">Belongs to the cytochrome P450 family.</text>
</comment>
<accession>A0A4Y9YWT7</accession>
<dbReference type="GO" id="GO:0016705">
    <property type="term" value="F:oxidoreductase activity, acting on paired donors, with incorporation or reduction of molecular oxygen"/>
    <property type="evidence" value="ECO:0007669"/>
    <property type="project" value="InterPro"/>
</dbReference>
<dbReference type="GO" id="GO:0005506">
    <property type="term" value="F:iron ion binding"/>
    <property type="evidence" value="ECO:0007669"/>
    <property type="project" value="InterPro"/>
</dbReference>
<comment type="cofactor">
    <cofactor evidence="1">
        <name>heme</name>
        <dbReference type="ChEBI" id="CHEBI:30413"/>
    </cofactor>
</comment>
<evidence type="ECO:0000313" key="10">
    <source>
        <dbReference type="EMBL" id="TFY65589.1"/>
    </source>
</evidence>
<comment type="caution">
    <text evidence="10">The sequence shown here is derived from an EMBL/GenBank/DDBJ whole genome shotgun (WGS) entry which is preliminary data.</text>
</comment>
<reference evidence="10 11" key="1">
    <citation type="submission" date="2019-02" db="EMBL/GenBank/DDBJ databases">
        <title>Genome sequencing of the rare red list fungi Dentipellis fragilis.</title>
        <authorList>
            <person name="Buettner E."/>
            <person name="Kellner H."/>
        </authorList>
    </citation>
    <scope>NUCLEOTIDE SEQUENCE [LARGE SCALE GENOMIC DNA]</scope>
    <source>
        <strain evidence="10 11">DSM 105465</strain>
    </source>
</reference>
<keyword evidence="11" id="KW-1185">Reference proteome</keyword>
<dbReference type="OrthoDB" id="2874149at2759"/>
<feature type="transmembrane region" description="Helical" evidence="9">
    <location>
        <begin position="517"/>
        <end position="542"/>
    </location>
</feature>
<evidence type="ECO:0000256" key="6">
    <source>
        <dbReference type="ARBA" id="ARBA00023004"/>
    </source>
</evidence>
<evidence type="ECO:0000256" key="2">
    <source>
        <dbReference type="ARBA" id="ARBA00010617"/>
    </source>
</evidence>
<dbReference type="InterPro" id="IPR001128">
    <property type="entry name" value="Cyt_P450"/>
</dbReference>
<gene>
    <name evidence="10" type="ORF">EVG20_g5505</name>
</gene>
<dbReference type="PANTHER" id="PTHR46300">
    <property type="entry name" value="P450, PUTATIVE (EUROFUNG)-RELATED-RELATED"/>
    <property type="match status" value="1"/>
</dbReference>
<evidence type="ECO:0008006" key="12">
    <source>
        <dbReference type="Google" id="ProtNLM"/>
    </source>
</evidence>
<keyword evidence="9" id="KW-0472">Membrane</keyword>
<dbReference type="Pfam" id="PF00067">
    <property type="entry name" value="p450"/>
    <property type="match status" value="1"/>
</dbReference>
<feature type="transmembrane region" description="Helical" evidence="9">
    <location>
        <begin position="382"/>
        <end position="405"/>
    </location>
</feature>
<evidence type="ECO:0000256" key="8">
    <source>
        <dbReference type="SAM" id="MobiDB-lite"/>
    </source>
</evidence>
<feature type="compositionally biased region" description="Low complexity" evidence="8">
    <location>
        <begin position="679"/>
        <end position="694"/>
    </location>
</feature>
<keyword evidence="9" id="KW-0812">Transmembrane</keyword>
<evidence type="ECO:0000313" key="11">
    <source>
        <dbReference type="Proteomes" id="UP000298327"/>
    </source>
</evidence>
<dbReference type="GO" id="GO:0016020">
    <property type="term" value="C:membrane"/>
    <property type="evidence" value="ECO:0007669"/>
    <property type="project" value="InterPro"/>
</dbReference>
<dbReference type="PROSITE" id="PS00086">
    <property type="entry name" value="CYTOCHROME_P450"/>
    <property type="match status" value="1"/>
</dbReference>
<feature type="transmembrane region" description="Helical" evidence="9">
    <location>
        <begin position="350"/>
        <end position="370"/>
    </location>
</feature>
<dbReference type="InterPro" id="IPR001499">
    <property type="entry name" value="GPCR_STE3"/>
</dbReference>
<keyword evidence="7" id="KW-0503">Monooxygenase</keyword>
<evidence type="ECO:0000256" key="3">
    <source>
        <dbReference type="ARBA" id="ARBA00022617"/>
    </source>
</evidence>
<keyword evidence="4" id="KW-0479">Metal-binding</keyword>
<feature type="transmembrane region" description="Helical" evidence="9">
    <location>
        <begin position="466"/>
        <end position="496"/>
    </location>
</feature>
<evidence type="ECO:0000256" key="4">
    <source>
        <dbReference type="ARBA" id="ARBA00022723"/>
    </source>
</evidence>
<dbReference type="PRINTS" id="PR00899">
    <property type="entry name" value="GPCRSTE3"/>
</dbReference>
<feature type="compositionally biased region" description="Pro residues" evidence="8">
    <location>
        <begin position="704"/>
        <end position="722"/>
    </location>
</feature>
<dbReference type="GO" id="GO:0004497">
    <property type="term" value="F:monooxygenase activity"/>
    <property type="evidence" value="ECO:0007669"/>
    <property type="project" value="UniProtKB-KW"/>
</dbReference>
<dbReference type="STRING" id="205917.A0A4Y9YWT7"/>
<evidence type="ECO:0000256" key="1">
    <source>
        <dbReference type="ARBA" id="ARBA00001971"/>
    </source>
</evidence>
<dbReference type="InterPro" id="IPR036396">
    <property type="entry name" value="Cyt_P450_sf"/>
</dbReference>
<evidence type="ECO:0000256" key="7">
    <source>
        <dbReference type="ARBA" id="ARBA00023033"/>
    </source>
</evidence>
<dbReference type="PANTHER" id="PTHR46300:SF7">
    <property type="entry name" value="P450, PUTATIVE (EUROFUNG)-RELATED"/>
    <property type="match status" value="1"/>
</dbReference>
<evidence type="ECO:0000256" key="5">
    <source>
        <dbReference type="ARBA" id="ARBA00023002"/>
    </source>
</evidence>
<keyword evidence="5" id="KW-0560">Oxidoreductase</keyword>
<protein>
    <recommendedName>
        <fullName evidence="12">G-protein coupled receptors family 1 profile domain-containing protein</fullName>
    </recommendedName>
</protein>
<dbReference type="CDD" id="cd14966">
    <property type="entry name" value="7tmD_STE3"/>
    <property type="match status" value="1"/>
</dbReference>
<dbReference type="SUPFAM" id="SSF48264">
    <property type="entry name" value="Cytochrome P450"/>
    <property type="match status" value="1"/>
</dbReference>
<organism evidence="10 11">
    <name type="scientific">Dentipellis fragilis</name>
    <dbReference type="NCBI Taxonomy" id="205917"/>
    <lineage>
        <taxon>Eukaryota</taxon>
        <taxon>Fungi</taxon>
        <taxon>Dikarya</taxon>
        <taxon>Basidiomycota</taxon>
        <taxon>Agaricomycotina</taxon>
        <taxon>Agaricomycetes</taxon>
        <taxon>Russulales</taxon>
        <taxon>Hericiaceae</taxon>
        <taxon>Dentipellis</taxon>
    </lineage>
</organism>
<dbReference type="GO" id="GO:0004932">
    <property type="term" value="F:mating-type factor pheromone receptor activity"/>
    <property type="evidence" value="ECO:0007669"/>
    <property type="project" value="InterPro"/>
</dbReference>
<dbReference type="Proteomes" id="UP000298327">
    <property type="component" value="Unassembled WGS sequence"/>
</dbReference>
<dbReference type="InterPro" id="IPR017972">
    <property type="entry name" value="Cyt_P450_CS"/>
</dbReference>
<name>A0A4Y9YWT7_9AGAM</name>
<dbReference type="GO" id="GO:0020037">
    <property type="term" value="F:heme binding"/>
    <property type="evidence" value="ECO:0007669"/>
    <property type="project" value="InterPro"/>
</dbReference>
<proteinExistence type="inferred from homology"/>
<keyword evidence="6" id="KW-0408">Iron</keyword>
<dbReference type="Pfam" id="PF02076">
    <property type="entry name" value="STE3"/>
    <property type="match status" value="1"/>
</dbReference>
<dbReference type="AlphaFoldDB" id="A0A4Y9YWT7"/>
<sequence>MSSPAMTPTWTPQRRRCSLSLSAPPPAAFSTFSPPVRISILLVNAPEWFPGASFKKEAKKWIPYNIGMVEDPYRYTKQAVAEGTAPPSVASLQIAQLEPSSDEYMAKYLPANMYLAGADTTVSALGTFFLAMCLFPEAQRKAQAEIDAVIGTDRLPEFGDEKSLPYVDALVKEVLRWRQVVPLAIPHKVVADDVYEGYWIPAGSIVIGNSWAILHDEAVFPEADKFKPEHFLDPSVKYPEAAFGFGRRICPGRFMARASVWIAIASMLATFDISKALDENGNEIDPVDDYTSGIVSYPVPFKCRVKARSAAAESLVKATEFPVVTLLSALALLFPLPWHFRAGNVAMMSMIFWLFCANIIYAVDSVVWAGNVDIVAVVWCDITTKVIIGANVALPAACLAVCIHLEQLASVRQALMTKASKQRRQLFEAGLCFGLPIFIMAMHYTVQGHRFDIIEDYGCRPSTYVSWPAILLVWVIPLLLAVLTLGFATAAFSHFMRRRIDFARHLENRSALTTTRYMRLIIMSVVEMFLGLGITSYALWFATLSYRPYTSWSDVHFNFSRIDLYSVLFTPQIFLTNLEVLWWTVPITTWVFVLFFAFGHDAMVEYRACITWFRRRILRQRVSEKASAISSIGSKPSVRPPPIGSFGAMSMSTLVESEAKSTPTLVFPSSPARTKRVGFEPSSPSDDSFSVTESSYHHPMGLDSPPPFDVAHLPPLPPPSQN</sequence>
<feature type="transmembrane region" description="Helical" evidence="9">
    <location>
        <begin position="426"/>
        <end position="446"/>
    </location>
</feature>
<dbReference type="InterPro" id="IPR050364">
    <property type="entry name" value="Cytochrome_P450_fung"/>
</dbReference>
<feature type="region of interest" description="Disordered" evidence="8">
    <location>
        <begin position="664"/>
        <end position="722"/>
    </location>
</feature>